<dbReference type="AlphaFoldDB" id="A0A427AQA3"/>
<dbReference type="Proteomes" id="UP000287651">
    <property type="component" value="Unassembled WGS sequence"/>
</dbReference>
<comment type="caution">
    <text evidence="2">The sequence shown here is derived from an EMBL/GenBank/DDBJ whole genome shotgun (WGS) entry which is preliminary data.</text>
</comment>
<name>A0A427AQA3_ENSVE</name>
<evidence type="ECO:0000256" key="1">
    <source>
        <dbReference type="SAM" id="MobiDB-lite"/>
    </source>
</evidence>
<accession>A0A427AQA3</accession>
<gene>
    <name evidence="2" type="ORF">B296_00026076</name>
</gene>
<proteinExistence type="predicted"/>
<protein>
    <submittedName>
        <fullName evidence="2">Uncharacterized protein</fullName>
    </submittedName>
</protein>
<evidence type="ECO:0000313" key="3">
    <source>
        <dbReference type="Proteomes" id="UP000287651"/>
    </source>
</evidence>
<organism evidence="2 3">
    <name type="scientific">Ensete ventricosum</name>
    <name type="common">Abyssinian banana</name>
    <name type="synonym">Musa ensete</name>
    <dbReference type="NCBI Taxonomy" id="4639"/>
    <lineage>
        <taxon>Eukaryota</taxon>
        <taxon>Viridiplantae</taxon>
        <taxon>Streptophyta</taxon>
        <taxon>Embryophyta</taxon>
        <taxon>Tracheophyta</taxon>
        <taxon>Spermatophyta</taxon>
        <taxon>Magnoliopsida</taxon>
        <taxon>Liliopsida</taxon>
        <taxon>Zingiberales</taxon>
        <taxon>Musaceae</taxon>
        <taxon>Ensete</taxon>
    </lineage>
</organism>
<dbReference type="EMBL" id="AMZH03001689">
    <property type="protein sequence ID" value="RRT78396.1"/>
    <property type="molecule type" value="Genomic_DNA"/>
</dbReference>
<evidence type="ECO:0000313" key="2">
    <source>
        <dbReference type="EMBL" id="RRT78396.1"/>
    </source>
</evidence>
<reference evidence="2 3" key="1">
    <citation type="journal article" date="2014" name="Agronomy (Basel)">
        <title>A Draft Genome Sequence for Ensete ventricosum, the Drought-Tolerant Tree Against Hunger.</title>
        <authorList>
            <person name="Harrison J."/>
            <person name="Moore K.A."/>
            <person name="Paszkiewicz K."/>
            <person name="Jones T."/>
            <person name="Grant M."/>
            <person name="Ambacheew D."/>
            <person name="Muzemil S."/>
            <person name="Studholme D.J."/>
        </authorList>
    </citation>
    <scope>NUCLEOTIDE SEQUENCE [LARGE SCALE GENOMIC DNA]</scope>
</reference>
<feature type="compositionally biased region" description="Polar residues" evidence="1">
    <location>
        <begin position="135"/>
        <end position="152"/>
    </location>
</feature>
<feature type="region of interest" description="Disordered" evidence="1">
    <location>
        <begin position="134"/>
        <end position="154"/>
    </location>
</feature>
<sequence length="187" mass="20344">MAISFSLSSHAILVSADWFAHRRKGHVGWDGFLALGHPRGPCISGSATTASACALVKHKLQTAVEIHNKCLQKLLVAESDQATDECIFCEHHQSQEHINETGNCRLPVIGSALMGNGQGSSGGGRRPVRIRSAAFDSTQQRQTGLPSTSCQTRPHLEVPRYRPEARHVTAEHPAVMRAEANDIVPRR</sequence>